<dbReference type="CDD" id="cd06558">
    <property type="entry name" value="crotonase-like"/>
    <property type="match status" value="1"/>
</dbReference>
<name>A0ABN6PI17_9BURK</name>
<dbReference type="PANTHER" id="PTHR23309:SF51">
    <property type="entry name" value="3-HYDROXYACYL-COA DEHYDROGENASE-RELATED"/>
    <property type="match status" value="1"/>
</dbReference>
<evidence type="ECO:0000256" key="11">
    <source>
        <dbReference type="ARBA" id="ARBA00023268"/>
    </source>
</evidence>
<dbReference type="Gene3D" id="1.10.1040.50">
    <property type="match status" value="1"/>
</dbReference>
<keyword evidence="11" id="KW-0511">Multifunctional enzyme</keyword>
<comment type="subcellular location">
    <subcellularLocation>
        <location evidence="1">Peroxisome</location>
    </subcellularLocation>
</comment>
<dbReference type="Gene3D" id="3.40.50.720">
    <property type="entry name" value="NAD(P)-binding Rossmann-like Domain"/>
    <property type="match status" value="1"/>
</dbReference>
<evidence type="ECO:0000256" key="12">
    <source>
        <dbReference type="ARBA" id="ARBA00049556"/>
    </source>
</evidence>
<dbReference type="InterPro" id="IPR008927">
    <property type="entry name" value="6-PGluconate_DH-like_C_sf"/>
</dbReference>
<evidence type="ECO:0000256" key="9">
    <source>
        <dbReference type="ARBA" id="ARBA00023235"/>
    </source>
</evidence>
<evidence type="ECO:0000256" key="8">
    <source>
        <dbReference type="ARBA" id="ARBA00023140"/>
    </source>
</evidence>
<evidence type="ECO:0000256" key="1">
    <source>
        <dbReference type="ARBA" id="ARBA00004275"/>
    </source>
</evidence>
<reference evidence="15" key="1">
    <citation type="submission" date="2022-04" db="EMBL/GenBank/DDBJ databases">
        <title>Whole genome sequence of Sphaerotilus sp. FB-5.</title>
        <authorList>
            <person name="Takeda M."/>
            <person name="Narihara S."/>
            <person name="Akimoto M."/>
            <person name="Akimoto R."/>
            <person name="Nishiyashiki S."/>
            <person name="Murakami T."/>
        </authorList>
    </citation>
    <scope>NUCLEOTIDE SEQUENCE</scope>
    <source>
        <strain evidence="15">FB-5</strain>
    </source>
</reference>
<feature type="domain" description="3-hydroxyacyl-CoA dehydrogenase NAD binding" evidence="14">
    <location>
        <begin position="308"/>
        <end position="486"/>
    </location>
</feature>
<evidence type="ECO:0000259" key="13">
    <source>
        <dbReference type="Pfam" id="PF00725"/>
    </source>
</evidence>
<keyword evidence="8" id="KW-0576">Peroxisome</keyword>
<keyword evidence="5" id="KW-0560">Oxidoreductase</keyword>
<dbReference type="InterPro" id="IPR001753">
    <property type="entry name" value="Enoyl-CoA_hydra/iso"/>
</dbReference>
<keyword evidence="7" id="KW-0443">Lipid metabolism</keyword>
<comment type="catalytic activity">
    <reaction evidence="12">
        <text>a (3S)-3-hydroxyacyl-CoA + NAD(+) = a 3-oxoacyl-CoA + NADH + H(+)</text>
        <dbReference type="Rhea" id="RHEA:22432"/>
        <dbReference type="ChEBI" id="CHEBI:15378"/>
        <dbReference type="ChEBI" id="CHEBI:57318"/>
        <dbReference type="ChEBI" id="CHEBI:57540"/>
        <dbReference type="ChEBI" id="CHEBI:57945"/>
        <dbReference type="ChEBI" id="CHEBI:90726"/>
        <dbReference type="EC" id="1.1.1.35"/>
    </reaction>
</comment>
<dbReference type="Pfam" id="PF00378">
    <property type="entry name" value="ECH_1"/>
    <property type="match status" value="1"/>
</dbReference>
<dbReference type="InterPro" id="IPR006176">
    <property type="entry name" value="3-OHacyl-CoA_DH_NAD-bd"/>
</dbReference>
<evidence type="ECO:0000256" key="7">
    <source>
        <dbReference type="ARBA" id="ARBA00023098"/>
    </source>
</evidence>
<dbReference type="Gene3D" id="3.90.226.10">
    <property type="entry name" value="2-enoyl-CoA Hydratase, Chain A, domain 1"/>
    <property type="match status" value="1"/>
</dbReference>
<keyword evidence="10" id="KW-0456">Lyase</keyword>
<keyword evidence="9" id="KW-0413">Isomerase</keyword>
<dbReference type="RefSeq" id="WP_251972770.1">
    <property type="nucleotide sequence ID" value="NZ_AP025730.1"/>
</dbReference>
<accession>A0ABN6PI17</accession>
<evidence type="ECO:0000256" key="10">
    <source>
        <dbReference type="ARBA" id="ARBA00023239"/>
    </source>
</evidence>
<dbReference type="SUPFAM" id="SSF51735">
    <property type="entry name" value="NAD(P)-binding Rossmann-fold domains"/>
    <property type="match status" value="1"/>
</dbReference>
<dbReference type="Pfam" id="PF02737">
    <property type="entry name" value="3HCDH_N"/>
    <property type="match status" value="1"/>
</dbReference>
<keyword evidence="4" id="KW-0442">Lipid degradation</keyword>
<evidence type="ECO:0000313" key="16">
    <source>
        <dbReference type="Proteomes" id="UP001057498"/>
    </source>
</evidence>
<dbReference type="Proteomes" id="UP001057498">
    <property type="component" value="Chromosome"/>
</dbReference>
<dbReference type="InterPro" id="IPR006108">
    <property type="entry name" value="3HC_DH_C"/>
</dbReference>
<dbReference type="InterPro" id="IPR036291">
    <property type="entry name" value="NAD(P)-bd_dom_sf"/>
</dbReference>
<keyword evidence="6" id="KW-0520">NAD</keyword>
<dbReference type="EMBL" id="AP025730">
    <property type="protein sequence ID" value="BDI04666.1"/>
    <property type="molecule type" value="Genomic_DNA"/>
</dbReference>
<organism evidence="15 16">
    <name type="scientific">Sphaerotilus microaerophilus</name>
    <dbReference type="NCBI Taxonomy" id="2914710"/>
    <lineage>
        <taxon>Bacteria</taxon>
        <taxon>Pseudomonadati</taxon>
        <taxon>Pseudomonadota</taxon>
        <taxon>Betaproteobacteria</taxon>
        <taxon>Burkholderiales</taxon>
        <taxon>Sphaerotilaceae</taxon>
        <taxon>Sphaerotilus</taxon>
    </lineage>
</organism>
<dbReference type="PANTHER" id="PTHR23309">
    <property type="entry name" value="3-HYDROXYACYL-COA DEHYROGENASE"/>
    <property type="match status" value="1"/>
</dbReference>
<feature type="domain" description="3-hydroxyacyl-CoA dehydrogenase C-terminal" evidence="13">
    <location>
        <begin position="491"/>
        <end position="582"/>
    </location>
</feature>
<dbReference type="SUPFAM" id="SSF52096">
    <property type="entry name" value="ClpP/crotonase"/>
    <property type="match status" value="1"/>
</dbReference>
<evidence type="ECO:0000256" key="3">
    <source>
        <dbReference type="ARBA" id="ARBA00022832"/>
    </source>
</evidence>
<evidence type="ECO:0000256" key="6">
    <source>
        <dbReference type="ARBA" id="ARBA00023027"/>
    </source>
</evidence>
<evidence type="ECO:0000259" key="14">
    <source>
        <dbReference type="Pfam" id="PF02737"/>
    </source>
</evidence>
<comment type="pathway">
    <text evidence="2">Lipid metabolism; fatty acid beta-oxidation.</text>
</comment>
<dbReference type="InterPro" id="IPR029045">
    <property type="entry name" value="ClpP/crotonase-like_dom_sf"/>
</dbReference>
<sequence length="709" mass="73944">MSHRTQPNYELQGAAADGAADVAVVTLSNPPVNGLGLALRRQIHAAVTAAQADDQVRAIVLIGSDKAFSGGADIRELGTPAQLTEPLLRDVLAAVENSAKPVVAAISGVCLGGGLELALACQHRVALATAQLGLPEVKLGLIPGSGGTQRLPRLLPLAQAADLVLSGRSVSALSLAGTALLDQVVDGAQADRAALLAAAVAFAQQLPAGGSPRTRDRALLGSDADLADARAGVAKQKLLDAPRAALQALEGALSGDFDAGLQRERELFLALQAGPQSRALRHLFQAERLAAKVADLPGDTPTRAVRRVGVVGAGTMGTGIALNFIAIGLPVVLVEAKDEALQRGLATLKKHDEDGLKKGRFTAEQVAQRATLVTASTDYAAFADCDLVIEAVFEDMAVKHSVFRQLDAVCKPGAILASNTSTLDVGEIAAVTARPADVVGLHFFSPAHIMKLLEIVRVKTPVPTAPEVLATALEVARQIGKKPVVSGVCDGFIGNRMLAGYFAQANQAVLEGAEPTAVDRAIEGFGLAMGPLRMNDLAGIDIGWASRRRRSAQQGRDVTLLADRIAETGRFGQKTGSGWYRYEAGNRTPQPEPQTEAVIAAYRQAKGVTARAVGAEEVVERCIYALVAEGARILDEGIAQRASDIDVVYTAGYGFPAWRGGPMAYAQEVGWAKVVARMGDFAAQAQAVGDVHAAAFWTPSPWLQQQAAA</sequence>
<keyword evidence="16" id="KW-1185">Reference proteome</keyword>
<protein>
    <submittedName>
        <fullName evidence="15">Fatty acid degradation protein</fullName>
    </submittedName>
</protein>
<evidence type="ECO:0000256" key="5">
    <source>
        <dbReference type="ARBA" id="ARBA00023002"/>
    </source>
</evidence>
<evidence type="ECO:0000256" key="4">
    <source>
        <dbReference type="ARBA" id="ARBA00022963"/>
    </source>
</evidence>
<dbReference type="Pfam" id="PF00725">
    <property type="entry name" value="3HCDH"/>
    <property type="match status" value="1"/>
</dbReference>
<evidence type="ECO:0000256" key="2">
    <source>
        <dbReference type="ARBA" id="ARBA00005005"/>
    </source>
</evidence>
<dbReference type="SUPFAM" id="SSF48179">
    <property type="entry name" value="6-phosphogluconate dehydrogenase C-terminal domain-like"/>
    <property type="match status" value="2"/>
</dbReference>
<gene>
    <name evidence="15" type="ORF">CATMQ487_16360</name>
</gene>
<evidence type="ECO:0000313" key="15">
    <source>
        <dbReference type="EMBL" id="BDI04666.1"/>
    </source>
</evidence>
<proteinExistence type="predicted"/>
<keyword evidence="3" id="KW-0276">Fatty acid metabolism</keyword>